<dbReference type="Pfam" id="PF11731">
    <property type="entry name" value="Cdd1"/>
    <property type="match status" value="1"/>
</dbReference>
<organism evidence="1 2">
    <name type="scientific">Culicoidibacter larvae</name>
    <dbReference type="NCBI Taxonomy" id="2579976"/>
    <lineage>
        <taxon>Bacteria</taxon>
        <taxon>Bacillati</taxon>
        <taxon>Bacillota</taxon>
        <taxon>Culicoidibacteria</taxon>
        <taxon>Culicoidibacterales</taxon>
        <taxon>Culicoidibacteraceae</taxon>
        <taxon>Culicoidibacter</taxon>
    </lineage>
</organism>
<reference evidence="1 2" key="1">
    <citation type="submission" date="2019-05" db="EMBL/GenBank/DDBJ databases">
        <title>Culicoidintestinum kansasii gen. nov., sp. nov. from the gastrointestinal tract of the biting midge, Culicoides sonorensis.</title>
        <authorList>
            <person name="Neupane S."/>
            <person name="Ghosh A."/>
            <person name="Gunther S."/>
            <person name="Martin K."/>
            <person name="Zurek L."/>
        </authorList>
    </citation>
    <scope>NUCLEOTIDE SEQUENCE [LARGE SCALE GENOMIC DNA]</scope>
    <source>
        <strain evidence="1 2">CS-1</strain>
    </source>
</reference>
<name>A0A5R8QIG1_9FIRM</name>
<gene>
    <name evidence="1" type="ORF">FEZ08_02280</name>
</gene>
<proteinExistence type="predicted"/>
<dbReference type="EMBL" id="VBWP01000001">
    <property type="protein sequence ID" value="TLG77470.1"/>
    <property type="molecule type" value="Genomic_DNA"/>
</dbReference>
<protein>
    <submittedName>
        <fullName evidence="1">Pathogenicity locus</fullName>
    </submittedName>
</protein>
<keyword evidence="2" id="KW-1185">Reference proteome</keyword>
<dbReference type="Proteomes" id="UP000306912">
    <property type="component" value="Unassembled WGS sequence"/>
</dbReference>
<accession>A0A5R8QIG1</accession>
<dbReference type="AlphaFoldDB" id="A0A5R8QIG1"/>
<dbReference type="RefSeq" id="WP_138190080.1">
    <property type="nucleotide sequence ID" value="NZ_VBWP01000001.1"/>
</dbReference>
<dbReference type="Gene3D" id="1.10.150.20">
    <property type="entry name" value="5' to 3' exonuclease, C-terminal subdomain"/>
    <property type="match status" value="1"/>
</dbReference>
<dbReference type="InterPro" id="IPR021725">
    <property type="entry name" value="Cdd1"/>
</dbReference>
<dbReference type="InParanoid" id="A0A5R8QIG1"/>
<evidence type="ECO:0000313" key="1">
    <source>
        <dbReference type="EMBL" id="TLG77470.1"/>
    </source>
</evidence>
<comment type="caution">
    <text evidence="1">The sequence shown here is derived from an EMBL/GenBank/DDBJ whole genome shotgun (WGS) entry which is preliminary data.</text>
</comment>
<evidence type="ECO:0000313" key="2">
    <source>
        <dbReference type="Proteomes" id="UP000306912"/>
    </source>
</evidence>
<sequence length="89" mass="10356">MNAKLKALQQIPGIGKTLAVDLYAIGIEQVTDLVKCDPQDLYERYELMKGFPADPCVLYTFRCAIYFARTKHPDPELLKWWNWKGKELH</sequence>
<dbReference type="OrthoDB" id="9790407at2"/>